<feature type="domain" description="HTH deoR-type" evidence="4">
    <location>
        <begin position="3"/>
        <end position="58"/>
    </location>
</feature>
<keyword evidence="3" id="KW-0804">Transcription</keyword>
<name>T1BHM9_9ZZZZ</name>
<comment type="caution">
    <text evidence="5">The sequence shown here is derived from an EMBL/GenBank/DDBJ whole genome shotgun (WGS) entry which is preliminary data.</text>
</comment>
<protein>
    <submittedName>
        <fullName evidence="5">Transcriptional regulator, DeoR family</fullName>
    </submittedName>
</protein>
<dbReference type="Pfam" id="PF08220">
    <property type="entry name" value="HTH_DeoR"/>
    <property type="match status" value="1"/>
</dbReference>
<keyword evidence="2" id="KW-0238">DNA-binding</keyword>
<dbReference type="SUPFAM" id="SSF46785">
    <property type="entry name" value="Winged helix' DNA-binding domain"/>
    <property type="match status" value="1"/>
</dbReference>
<dbReference type="SMART" id="SM00420">
    <property type="entry name" value="HTH_DEOR"/>
    <property type="match status" value="1"/>
</dbReference>
<accession>T1BHM9</accession>
<dbReference type="GO" id="GO:0003677">
    <property type="term" value="F:DNA binding"/>
    <property type="evidence" value="ECO:0007669"/>
    <property type="project" value="UniProtKB-KW"/>
</dbReference>
<feature type="non-terminal residue" evidence="5">
    <location>
        <position position="86"/>
    </location>
</feature>
<dbReference type="InterPro" id="IPR001034">
    <property type="entry name" value="DeoR_HTH"/>
</dbReference>
<evidence type="ECO:0000313" key="5">
    <source>
        <dbReference type="EMBL" id="EQD69162.1"/>
    </source>
</evidence>
<evidence type="ECO:0000256" key="3">
    <source>
        <dbReference type="ARBA" id="ARBA00023163"/>
    </source>
</evidence>
<proteinExistence type="predicted"/>
<dbReference type="AlphaFoldDB" id="T1BHM9"/>
<sequence length="86" mass="9397">MIEAERHRLIKRLVDERSIVSLVDLVELLGASEATVRRDIGALAGRGEITRIRGGAQSVHPRHEAHLVGSPFKLSQGVAVPEKRAI</sequence>
<reference evidence="5" key="2">
    <citation type="journal article" date="2014" name="ISME J.">
        <title>Microbial stratification in low pH oxic and suboxic macroscopic growths along an acid mine drainage.</title>
        <authorList>
            <person name="Mendez-Garcia C."/>
            <person name="Mesa V."/>
            <person name="Sprenger R.R."/>
            <person name="Richter M."/>
            <person name="Diez M.S."/>
            <person name="Solano J."/>
            <person name="Bargiela R."/>
            <person name="Golyshina O.V."/>
            <person name="Manteca A."/>
            <person name="Ramos J.L."/>
            <person name="Gallego J.R."/>
            <person name="Llorente I."/>
            <person name="Martins Dos Santos V.A."/>
            <person name="Jensen O.N."/>
            <person name="Pelaez A.I."/>
            <person name="Sanchez J."/>
            <person name="Ferrer M."/>
        </authorList>
    </citation>
    <scope>NUCLEOTIDE SEQUENCE</scope>
</reference>
<dbReference type="GO" id="GO:0003700">
    <property type="term" value="F:DNA-binding transcription factor activity"/>
    <property type="evidence" value="ECO:0007669"/>
    <property type="project" value="InterPro"/>
</dbReference>
<dbReference type="PROSITE" id="PS51000">
    <property type="entry name" value="HTH_DEOR_2"/>
    <property type="match status" value="1"/>
</dbReference>
<reference evidence="5" key="1">
    <citation type="submission" date="2013-08" db="EMBL/GenBank/DDBJ databases">
        <authorList>
            <person name="Mendez C."/>
            <person name="Richter M."/>
            <person name="Ferrer M."/>
            <person name="Sanchez J."/>
        </authorList>
    </citation>
    <scope>NUCLEOTIDE SEQUENCE</scope>
</reference>
<dbReference type="PROSITE" id="PS00894">
    <property type="entry name" value="HTH_DEOR_1"/>
    <property type="match status" value="1"/>
</dbReference>
<evidence type="ECO:0000259" key="4">
    <source>
        <dbReference type="PROSITE" id="PS51000"/>
    </source>
</evidence>
<dbReference type="PRINTS" id="PR00037">
    <property type="entry name" value="HTHLACR"/>
</dbReference>
<dbReference type="InterPro" id="IPR018356">
    <property type="entry name" value="Tscrpt_reg_HTH_DeoR_CS"/>
</dbReference>
<evidence type="ECO:0000256" key="1">
    <source>
        <dbReference type="ARBA" id="ARBA00023015"/>
    </source>
</evidence>
<organism evidence="5">
    <name type="scientific">mine drainage metagenome</name>
    <dbReference type="NCBI Taxonomy" id="410659"/>
    <lineage>
        <taxon>unclassified sequences</taxon>
        <taxon>metagenomes</taxon>
        <taxon>ecological metagenomes</taxon>
    </lineage>
</organism>
<keyword evidence="1" id="KW-0805">Transcription regulation</keyword>
<gene>
    <name evidence="5" type="ORF">B2A_00169</name>
</gene>
<dbReference type="EMBL" id="AUZZ01000118">
    <property type="protein sequence ID" value="EQD69162.1"/>
    <property type="molecule type" value="Genomic_DNA"/>
</dbReference>
<dbReference type="InterPro" id="IPR036390">
    <property type="entry name" value="WH_DNA-bd_sf"/>
</dbReference>
<evidence type="ECO:0000256" key="2">
    <source>
        <dbReference type="ARBA" id="ARBA00023125"/>
    </source>
</evidence>